<dbReference type="KEGG" id="aht:ANTHELSMS3_04886"/>
<keyword evidence="1" id="KW-0614">Plasmid</keyword>
<dbReference type="EMBL" id="CP022541">
    <property type="protein sequence ID" value="ASP23276.1"/>
    <property type="molecule type" value="Genomic_DNA"/>
</dbReference>
<protein>
    <submittedName>
        <fullName evidence="1">Uncharacterized protein</fullName>
    </submittedName>
</protein>
<sequence length="51" mass="5659">MSIGVQFWLCRAFGAIELPERYISASLMEVADGFMVFATRFSTGRVEGRPG</sequence>
<organism evidence="1 2">
    <name type="scientific">Antarctobacter heliothermus</name>
    <dbReference type="NCBI Taxonomy" id="74033"/>
    <lineage>
        <taxon>Bacteria</taxon>
        <taxon>Pseudomonadati</taxon>
        <taxon>Pseudomonadota</taxon>
        <taxon>Alphaproteobacteria</taxon>
        <taxon>Rhodobacterales</taxon>
        <taxon>Roseobacteraceae</taxon>
        <taxon>Antarctobacter</taxon>
    </lineage>
</organism>
<evidence type="ECO:0000313" key="2">
    <source>
        <dbReference type="Proteomes" id="UP000203589"/>
    </source>
</evidence>
<dbReference type="Proteomes" id="UP000203589">
    <property type="component" value="Plasmid pSMS3-1"/>
</dbReference>
<geneLocation type="plasmid" evidence="2">
    <name>psms3-1</name>
</geneLocation>
<evidence type="ECO:0000313" key="1">
    <source>
        <dbReference type="EMBL" id="ASP23276.1"/>
    </source>
</evidence>
<dbReference type="AlphaFoldDB" id="A0A222EAR0"/>
<proteinExistence type="predicted"/>
<accession>A0A222EAR0</accession>
<name>A0A222EAR0_9RHOB</name>
<gene>
    <name evidence="1" type="ORF">ANTHELSMS3_04886</name>
</gene>
<reference evidence="1 2" key="1">
    <citation type="submission" date="2017-07" db="EMBL/GenBank/DDBJ databases">
        <title>Genome Sequence of Antarctobacter heliothermus Strain SMS3 Isolated from a culture of the Diatom Skeletonema marinoi.</title>
        <authorList>
            <person name="Topel M."/>
            <person name="Pinder M.I.M."/>
            <person name="Johansson O.N."/>
            <person name="Kourtchenko O."/>
            <person name="Godhe A."/>
            <person name="Clarke A.K."/>
        </authorList>
    </citation>
    <scope>NUCLEOTIDE SEQUENCE [LARGE SCALE GENOMIC DNA]</scope>
    <source>
        <strain evidence="1 2">SMS3</strain>
        <plasmid evidence="2">Plasmid psms3-1</plasmid>
    </source>
</reference>
<keyword evidence="2" id="KW-1185">Reference proteome</keyword>